<name>A0ABU6JBL3_9BURK</name>
<dbReference type="RefSeq" id="WP_326507745.1">
    <property type="nucleotide sequence ID" value="NZ_JAWIIV010000015.1"/>
</dbReference>
<evidence type="ECO:0000313" key="3">
    <source>
        <dbReference type="EMBL" id="MEC4721037.1"/>
    </source>
</evidence>
<dbReference type="PANTHER" id="PTHR37946">
    <property type="entry name" value="SLL1969 PROTEIN"/>
    <property type="match status" value="1"/>
</dbReference>
<keyword evidence="1" id="KW-0812">Transmembrane</keyword>
<keyword evidence="3" id="KW-0378">Hydrolase</keyword>
<reference evidence="3 4" key="1">
    <citation type="submission" date="2023-10" db="EMBL/GenBank/DDBJ databases">
        <title>Noviherbaspirillum sp. CPCC 100848 genome assembly.</title>
        <authorList>
            <person name="Li X.Y."/>
            <person name="Fang X.M."/>
        </authorList>
    </citation>
    <scope>NUCLEOTIDE SEQUENCE [LARGE SCALE GENOMIC DNA]</scope>
    <source>
        <strain evidence="3 4">CPCC 100848</strain>
    </source>
</reference>
<dbReference type="Pfam" id="PF00561">
    <property type="entry name" value="Abhydrolase_1"/>
    <property type="match status" value="1"/>
</dbReference>
<sequence length="321" mass="35332">MVARICKIILLVQFLAIMSIAAFLASALHWPWPSALLFGLGFALAVRFLIASNNFRIAARTRSRLPEQYRLGPLATARLLLGEYKATMFSSSWTMPFRRFGRRIPEQPHGLPVLLVHGYGCNSGYWHGMSRALTEARIAHQAIDMEPVIGSIDEYADLIYDAIEALCRDTGHSQVIVVGHSMGGLAARAYIRRHGPHRIAKAITLGTPHHGTALAHFGVGVNTQQMRWTASATKASNDATQQEGVASDWLLQLAAGESEDVYRLFVSIYSHHDNIISPQISSHLEGARNIEFHAIGHVALALHFRVQATVIDEILHASAAH</sequence>
<evidence type="ECO:0000256" key="1">
    <source>
        <dbReference type="SAM" id="Phobius"/>
    </source>
</evidence>
<keyword evidence="1" id="KW-1133">Transmembrane helix</keyword>
<dbReference type="EMBL" id="JAWIIV010000015">
    <property type="protein sequence ID" value="MEC4721037.1"/>
    <property type="molecule type" value="Genomic_DNA"/>
</dbReference>
<organism evidence="3 4">
    <name type="scientific">Noviherbaspirillum album</name>
    <dbReference type="NCBI Taxonomy" id="3080276"/>
    <lineage>
        <taxon>Bacteria</taxon>
        <taxon>Pseudomonadati</taxon>
        <taxon>Pseudomonadota</taxon>
        <taxon>Betaproteobacteria</taxon>
        <taxon>Burkholderiales</taxon>
        <taxon>Oxalobacteraceae</taxon>
        <taxon>Noviherbaspirillum</taxon>
    </lineage>
</organism>
<proteinExistence type="predicted"/>
<dbReference type="InterPro" id="IPR029058">
    <property type="entry name" value="AB_hydrolase_fold"/>
</dbReference>
<gene>
    <name evidence="3" type="ORF">RY831_17870</name>
</gene>
<dbReference type="SUPFAM" id="SSF53474">
    <property type="entry name" value="alpha/beta-Hydrolases"/>
    <property type="match status" value="1"/>
</dbReference>
<keyword evidence="1" id="KW-0472">Membrane</keyword>
<feature type="transmembrane region" description="Helical" evidence="1">
    <location>
        <begin position="9"/>
        <end position="30"/>
    </location>
</feature>
<evidence type="ECO:0000259" key="2">
    <source>
        <dbReference type="Pfam" id="PF00561"/>
    </source>
</evidence>
<comment type="caution">
    <text evidence="3">The sequence shown here is derived from an EMBL/GenBank/DDBJ whole genome shotgun (WGS) entry which is preliminary data.</text>
</comment>
<dbReference type="InterPro" id="IPR000073">
    <property type="entry name" value="AB_hydrolase_1"/>
</dbReference>
<evidence type="ECO:0000313" key="4">
    <source>
        <dbReference type="Proteomes" id="UP001352263"/>
    </source>
</evidence>
<dbReference type="PANTHER" id="PTHR37946:SF1">
    <property type="entry name" value="SLL1969 PROTEIN"/>
    <property type="match status" value="1"/>
</dbReference>
<protein>
    <submittedName>
        <fullName evidence="3">Alpha/beta fold hydrolase</fullName>
    </submittedName>
</protein>
<keyword evidence="4" id="KW-1185">Reference proteome</keyword>
<feature type="domain" description="AB hydrolase-1" evidence="2">
    <location>
        <begin position="112"/>
        <end position="215"/>
    </location>
</feature>
<dbReference type="Proteomes" id="UP001352263">
    <property type="component" value="Unassembled WGS sequence"/>
</dbReference>
<dbReference type="Gene3D" id="3.40.50.1820">
    <property type="entry name" value="alpha/beta hydrolase"/>
    <property type="match status" value="1"/>
</dbReference>
<dbReference type="GO" id="GO:0016787">
    <property type="term" value="F:hydrolase activity"/>
    <property type="evidence" value="ECO:0007669"/>
    <property type="project" value="UniProtKB-KW"/>
</dbReference>
<feature type="transmembrane region" description="Helical" evidence="1">
    <location>
        <begin position="36"/>
        <end position="55"/>
    </location>
</feature>
<accession>A0ABU6JBL3</accession>